<dbReference type="InterPro" id="IPR010994">
    <property type="entry name" value="RuvA_2-like"/>
</dbReference>
<dbReference type="Gene3D" id="1.10.150.320">
    <property type="entry name" value="Photosystem II 12 kDa extrinsic protein"/>
    <property type="match status" value="1"/>
</dbReference>
<feature type="domain" description="Helix-hairpin-helix DNA-binding motif class 1" evidence="2">
    <location>
        <begin position="71"/>
        <end position="90"/>
    </location>
</feature>
<feature type="region of interest" description="Disordered" evidence="1">
    <location>
        <begin position="162"/>
        <end position="208"/>
    </location>
</feature>
<sequence length="208" mass="21471" precursor="true">MPSIRLAVDRFEGRDEQIAVLVADDGRVLNFPRGLLPAGTRGGEVLALAIVPDAGPSGSSAGVDVNAAPADELRALPGVGPVLAERLVAGRPYKDVDELARVEGLGAAKLERLRPLVAAGPTPGGAPAPIRLRVERPADGPGGDARLATDDGREVVLPGDLLPGPVGAGEGLTLALERDTESTRQVAEETRSIQEQLRSRDPGGDLKL</sequence>
<protein>
    <submittedName>
        <fullName evidence="3">Photosystem II complex extrinsic protein U</fullName>
    </submittedName>
</protein>
<feature type="domain" description="Helix-hairpin-helix DNA-binding motif class 1" evidence="2">
    <location>
        <begin position="97"/>
        <end position="116"/>
    </location>
</feature>
<proteinExistence type="predicted"/>
<dbReference type="GO" id="GO:0003677">
    <property type="term" value="F:DNA binding"/>
    <property type="evidence" value="ECO:0007669"/>
    <property type="project" value="InterPro"/>
</dbReference>
<keyword evidence="4" id="KW-1185">Reference proteome</keyword>
<geneLocation type="plasmid" evidence="4">
    <name>pelp_2</name>
</geneLocation>
<dbReference type="SUPFAM" id="SSF47781">
    <property type="entry name" value="RuvA domain 2-like"/>
    <property type="match status" value="1"/>
</dbReference>
<dbReference type="Pfam" id="PF12836">
    <property type="entry name" value="HHH_3"/>
    <property type="match status" value="1"/>
</dbReference>
<dbReference type="RefSeq" id="WP_231749926.1">
    <property type="nucleotide sequence ID" value="NZ_CP036428.1"/>
</dbReference>
<name>A0A518HEY1_9BACT</name>
<organism evidence="3 4">
    <name type="scientific">Tautonia plasticadhaerens</name>
    <dbReference type="NCBI Taxonomy" id="2527974"/>
    <lineage>
        <taxon>Bacteria</taxon>
        <taxon>Pseudomonadati</taxon>
        <taxon>Planctomycetota</taxon>
        <taxon>Planctomycetia</taxon>
        <taxon>Isosphaerales</taxon>
        <taxon>Isosphaeraceae</taxon>
        <taxon>Tautonia</taxon>
    </lineage>
</organism>
<dbReference type="InterPro" id="IPR051675">
    <property type="entry name" value="Endo/Exo/Phosphatase_dom_1"/>
</dbReference>
<dbReference type="InterPro" id="IPR003583">
    <property type="entry name" value="Hlx-hairpin-Hlx_DNA-bd_motif"/>
</dbReference>
<dbReference type="GO" id="GO:0006281">
    <property type="term" value="P:DNA repair"/>
    <property type="evidence" value="ECO:0007669"/>
    <property type="project" value="InterPro"/>
</dbReference>
<dbReference type="KEGG" id="tpla:ElP_73580"/>
<evidence type="ECO:0000256" key="1">
    <source>
        <dbReference type="SAM" id="MobiDB-lite"/>
    </source>
</evidence>
<keyword evidence="3" id="KW-0614">Plasmid</keyword>
<dbReference type="GO" id="GO:0015628">
    <property type="term" value="P:protein secretion by the type II secretion system"/>
    <property type="evidence" value="ECO:0007669"/>
    <property type="project" value="TreeGrafter"/>
</dbReference>
<evidence type="ECO:0000313" key="3">
    <source>
        <dbReference type="EMBL" id="QDV39391.1"/>
    </source>
</evidence>
<dbReference type="AlphaFoldDB" id="A0A518HEY1"/>
<evidence type="ECO:0000313" key="4">
    <source>
        <dbReference type="Proteomes" id="UP000317835"/>
    </source>
</evidence>
<dbReference type="EMBL" id="CP036428">
    <property type="protein sequence ID" value="QDV39391.1"/>
    <property type="molecule type" value="Genomic_DNA"/>
</dbReference>
<feature type="compositionally biased region" description="Basic and acidic residues" evidence="1">
    <location>
        <begin position="176"/>
        <end position="208"/>
    </location>
</feature>
<dbReference type="SMART" id="SM00278">
    <property type="entry name" value="HhH1"/>
    <property type="match status" value="2"/>
</dbReference>
<evidence type="ECO:0000259" key="2">
    <source>
        <dbReference type="SMART" id="SM00278"/>
    </source>
</evidence>
<dbReference type="PANTHER" id="PTHR21180">
    <property type="entry name" value="ENDONUCLEASE/EXONUCLEASE/PHOSPHATASE FAMILY DOMAIN-CONTAINING PROTEIN 1"/>
    <property type="match status" value="1"/>
</dbReference>
<accession>A0A518HEY1</accession>
<reference evidence="3 4" key="1">
    <citation type="submission" date="2019-02" db="EMBL/GenBank/DDBJ databases">
        <title>Deep-cultivation of Planctomycetes and their phenomic and genomic characterization uncovers novel biology.</title>
        <authorList>
            <person name="Wiegand S."/>
            <person name="Jogler M."/>
            <person name="Boedeker C."/>
            <person name="Pinto D."/>
            <person name="Vollmers J."/>
            <person name="Rivas-Marin E."/>
            <person name="Kohn T."/>
            <person name="Peeters S.H."/>
            <person name="Heuer A."/>
            <person name="Rast P."/>
            <person name="Oberbeckmann S."/>
            <person name="Bunk B."/>
            <person name="Jeske O."/>
            <person name="Meyerdierks A."/>
            <person name="Storesund J.E."/>
            <person name="Kallscheuer N."/>
            <person name="Luecker S."/>
            <person name="Lage O.M."/>
            <person name="Pohl T."/>
            <person name="Merkel B.J."/>
            <person name="Hornburger P."/>
            <person name="Mueller R.-W."/>
            <person name="Bruemmer F."/>
            <person name="Labrenz M."/>
            <person name="Spormann A.M."/>
            <person name="Op den Camp H."/>
            <person name="Overmann J."/>
            <person name="Amann R."/>
            <person name="Jetten M.S.M."/>
            <person name="Mascher T."/>
            <person name="Medema M.H."/>
            <person name="Devos D.P."/>
            <person name="Kaster A.-K."/>
            <person name="Ovreas L."/>
            <person name="Rohde M."/>
            <person name="Galperin M.Y."/>
            <person name="Jogler C."/>
        </authorList>
    </citation>
    <scope>NUCLEOTIDE SEQUENCE [LARGE SCALE GENOMIC DNA]</scope>
    <source>
        <strain evidence="3 4">ElP</strain>
        <plasmid evidence="4">pelp_2</plasmid>
    </source>
</reference>
<dbReference type="GO" id="GO:0015627">
    <property type="term" value="C:type II protein secretion system complex"/>
    <property type="evidence" value="ECO:0007669"/>
    <property type="project" value="TreeGrafter"/>
</dbReference>
<gene>
    <name evidence="3" type="ORF">ElP_73580</name>
</gene>
<dbReference type="Gene3D" id="6.20.120.50">
    <property type="match status" value="1"/>
</dbReference>
<dbReference type="PANTHER" id="PTHR21180:SF32">
    <property type="entry name" value="ENDONUCLEASE_EXONUCLEASE_PHOSPHATASE FAMILY DOMAIN-CONTAINING PROTEIN 1"/>
    <property type="match status" value="1"/>
</dbReference>
<dbReference type="Proteomes" id="UP000317835">
    <property type="component" value="Plasmid pElP_2"/>
</dbReference>